<dbReference type="EMBL" id="JACRTF010000001">
    <property type="protein sequence ID" value="MBC8592007.1"/>
    <property type="molecule type" value="Genomic_DNA"/>
</dbReference>
<organism evidence="3 4">
    <name type="scientific">Jilunia laotingensis</name>
    <dbReference type="NCBI Taxonomy" id="2763675"/>
    <lineage>
        <taxon>Bacteria</taxon>
        <taxon>Pseudomonadati</taxon>
        <taxon>Bacteroidota</taxon>
        <taxon>Bacteroidia</taxon>
        <taxon>Bacteroidales</taxon>
        <taxon>Bacteroidaceae</taxon>
        <taxon>Jilunia</taxon>
    </lineage>
</organism>
<dbReference type="InterPro" id="IPR027931">
    <property type="entry name" value="DUF4595"/>
</dbReference>
<feature type="chain" id="PRO_5037208739" evidence="1">
    <location>
        <begin position="25"/>
        <end position="272"/>
    </location>
</feature>
<dbReference type="Gene3D" id="2.40.160.190">
    <property type="match status" value="1"/>
</dbReference>
<gene>
    <name evidence="3" type="ORF">H8744_01870</name>
</gene>
<dbReference type="Pfam" id="PF15283">
    <property type="entry name" value="DUF4595"/>
    <property type="match status" value="1"/>
</dbReference>
<dbReference type="CDD" id="cd12871">
    <property type="entry name" value="Bacuni_01323_like"/>
    <property type="match status" value="1"/>
</dbReference>
<feature type="signal peptide" evidence="1">
    <location>
        <begin position="1"/>
        <end position="24"/>
    </location>
</feature>
<dbReference type="RefSeq" id="WP_262433223.1">
    <property type="nucleotide sequence ID" value="NZ_JACRTF010000001.1"/>
</dbReference>
<name>A0A926F2V6_9BACT</name>
<dbReference type="PROSITE" id="PS51257">
    <property type="entry name" value="PROKAR_LIPOPROTEIN"/>
    <property type="match status" value="1"/>
</dbReference>
<sequence>MKTLRALSYIFIISVTCLSFTACGDDRTDVVDPSNVFTGKRLQGLNGMLLSYNNQELVTKIEYPCILKISFEYHDVTRAVNRERYVRMTVEDSRTVIPIITTYDMELGDNGFVKYCESSTSDGSTETWNFDYTSEGHLCYFKRSGNKTEVTNIEYEDGNVVKTHSKVDGEEIVNSFSIYYTSEEIVNPIENVGCIMIFYIEFNVNLGYIEYAYYAGLLGRATKNLPVKKYIERYEREQNFVWSFFEDEYPKTFHMWGQDGFIYSSYDASFMW</sequence>
<dbReference type="AlphaFoldDB" id="A0A926F2V6"/>
<reference evidence="3" key="1">
    <citation type="submission" date="2020-08" db="EMBL/GenBank/DDBJ databases">
        <title>Genome public.</title>
        <authorList>
            <person name="Liu C."/>
            <person name="Sun Q."/>
        </authorList>
    </citation>
    <scope>NUCLEOTIDE SEQUENCE</scope>
    <source>
        <strain evidence="3">N12</strain>
    </source>
</reference>
<accession>A0A926F2V6</accession>
<comment type="caution">
    <text evidence="3">The sequence shown here is derived from an EMBL/GenBank/DDBJ whole genome shotgun (WGS) entry which is preliminary data.</text>
</comment>
<proteinExistence type="predicted"/>
<evidence type="ECO:0000313" key="3">
    <source>
        <dbReference type="EMBL" id="MBC8592007.1"/>
    </source>
</evidence>
<dbReference type="Proteomes" id="UP000651085">
    <property type="component" value="Unassembled WGS sequence"/>
</dbReference>
<keyword evidence="1" id="KW-0732">Signal</keyword>
<evidence type="ECO:0000256" key="1">
    <source>
        <dbReference type="SAM" id="SignalP"/>
    </source>
</evidence>
<evidence type="ECO:0000259" key="2">
    <source>
        <dbReference type="Pfam" id="PF15283"/>
    </source>
</evidence>
<evidence type="ECO:0000313" key="4">
    <source>
        <dbReference type="Proteomes" id="UP000651085"/>
    </source>
</evidence>
<keyword evidence="4" id="KW-1185">Reference proteome</keyword>
<protein>
    <submittedName>
        <fullName evidence="3">DUF4595 domain-containing protein</fullName>
    </submittedName>
</protein>
<feature type="domain" description="DUF4595" evidence="2">
    <location>
        <begin position="104"/>
        <end position="229"/>
    </location>
</feature>